<keyword evidence="3" id="KW-1185">Reference proteome</keyword>
<sequence length="272" mass="28859">MGLIGARESHAVTGDLHLWVRYDGEETLPVGDARTRFRWTAESVDGNTRGWSASGPMYGPPGTKVTSADALQAIAWSLAKAAEGEGPGVGMLGDYPDWLIEIARRNVEELHATVAATGSVAAAERETANDLDGPEADLLAVEVAREVLRRAHDILAADIGRAEDIAVAHDVAERANPEVVIAHPDDPFDLPLYEGRAAEAHLRLGPGVYPARDKQDVSEMVVVVGTSPFSDTGLASAAFPALSQASPPRRARFMPMGQSTNGADRPDPGIDR</sequence>
<organism evidence="2 3">
    <name type="scientific">Jiangella alba</name>
    <dbReference type="NCBI Taxonomy" id="561176"/>
    <lineage>
        <taxon>Bacteria</taxon>
        <taxon>Bacillati</taxon>
        <taxon>Actinomycetota</taxon>
        <taxon>Actinomycetes</taxon>
        <taxon>Jiangellales</taxon>
        <taxon>Jiangellaceae</taxon>
        <taxon>Jiangella</taxon>
    </lineage>
</organism>
<name>A0A1H5MXV4_9ACTN</name>
<dbReference type="Proteomes" id="UP000181980">
    <property type="component" value="Unassembled WGS sequence"/>
</dbReference>
<dbReference type="OrthoDB" id="5197094at2"/>
<dbReference type="RefSeq" id="WP_141711866.1">
    <property type="nucleotide sequence ID" value="NZ_FNUC01000003.1"/>
</dbReference>
<evidence type="ECO:0000256" key="1">
    <source>
        <dbReference type="SAM" id="MobiDB-lite"/>
    </source>
</evidence>
<reference evidence="3" key="1">
    <citation type="submission" date="2016-10" db="EMBL/GenBank/DDBJ databases">
        <authorList>
            <person name="Varghese N."/>
            <person name="Submissions S."/>
        </authorList>
    </citation>
    <scope>NUCLEOTIDE SEQUENCE [LARGE SCALE GENOMIC DNA]</scope>
    <source>
        <strain evidence="3">DSM 45237</strain>
    </source>
</reference>
<evidence type="ECO:0000313" key="2">
    <source>
        <dbReference type="EMBL" id="SEE94192.1"/>
    </source>
</evidence>
<feature type="region of interest" description="Disordered" evidence="1">
    <location>
        <begin position="241"/>
        <end position="272"/>
    </location>
</feature>
<proteinExistence type="predicted"/>
<gene>
    <name evidence="2" type="ORF">SAMN04488561_3530</name>
</gene>
<accession>A0A1H5MXV4</accession>
<protein>
    <submittedName>
        <fullName evidence="2">Uncharacterized protein</fullName>
    </submittedName>
</protein>
<dbReference type="EMBL" id="FNUC01000003">
    <property type="protein sequence ID" value="SEE94192.1"/>
    <property type="molecule type" value="Genomic_DNA"/>
</dbReference>
<evidence type="ECO:0000313" key="3">
    <source>
        <dbReference type="Proteomes" id="UP000181980"/>
    </source>
</evidence>
<dbReference type="AlphaFoldDB" id="A0A1H5MXV4"/>